<sequence>MRDLGRESGKSDVVVKPTALGATFELDAAPTHEYITDSKRCQEGWAMMMMTTRGRDTRAAKGLVLSQNGSSCSDGFLQIDPPAHRLYAERRPPVAGRIELVIHAKSVREKQIISRIGRMPRTFQDTKTISKTRCGSTKVCGGARTVSGTSINGLVHATCCDVTHPGPFSSALNPSSSHALTVKIRPVAVAKLGVHSKPSQGGALALEESTVRRWWFVRDTLLPRSHPT</sequence>
<name>A0AA97NVP8_PYRO3</name>
<dbReference type="Proteomes" id="UP000011086">
    <property type="component" value="Unassembled WGS sequence"/>
</dbReference>
<dbReference type="EMBL" id="JH793413">
    <property type="protein sequence ID" value="ELQ37180.1"/>
    <property type="molecule type" value="Genomic_DNA"/>
</dbReference>
<protein>
    <submittedName>
        <fullName evidence="1">Uncharacterized protein</fullName>
    </submittedName>
</protein>
<gene>
    <name evidence="1" type="ORF">OOU_Y34scaffold00610g17</name>
</gene>
<organism evidence="1">
    <name type="scientific">Pyricularia oryzae (strain Y34)</name>
    <name type="common">Rice blast fungus</name>
    <name type="synonym">Magnaporthe oryzae</name>
    <dbReference type="NCBI Taxonomy" id="1143189"/>
    <lineage>
        <taxon>Eukaryota</taxon>
        <taxon>Fungi</taxon>
        <taxon>Dikarya</taxon>
        <taxon>Ascomycota</taxon>
        <taxon>Pezizomycotina</taxon>
        <taxon>Sordariomycetes</taxon>
        <taxon>Sordariomycetidae</taxon>
        <taxon>Magnaporthales</taxon>
        <taxon>Pyriculariaceae</taxon>
        <taxon>Pyricularia</taxon>
    </lineage>
</organism>
<reference evidence="1" key="1">
    <citation type="journal article" date="2012" name="PLoS Genet.">
        <title>Comparative analysis of the genomes of two field isolates of the rice blast fungus Magnaporthe oryzae.</title>
        <authorList>
            <person name="Xue M."/>
            <person name="Yang J."/>
            <person name="Li Z."/>
            <person name="Hu S."/>
            <person name="Yao N."/>
            <person name="Dean R.A."/>
            <person name="Zhao W."/>
            <person name="Shen M."/>
            <person name="Zhang H."/>
            <person name="Li C."/>
            <person name="Liu L."/>
            <person name="Cao L."/>
            <person name="Xu X."/>
            <person name="Xing Y."/>
            <person name="Hsiang T."/>
            <person name="Zhang Z."/>
            <person name="Xu J.R."/>
            <person name="Peng Y.L."/>
        </authorList>
    </citation>
    <scope>NUCLEOTIDE SEQUENCE</scope>
    <source>
        <strain evidence="1">Y34</strain>
    </source>
</reference>
<accession>A0AA97NVP8</accession>
<proteinExistence type="predicted"/>
<evidence type="ECO:0000313" key="1">
    <source>
        <dbReference type="EMBL" id="ELQ37180.1"/>
    </source>
</evidence>
<dbReference type="AlphaFoldDB" id="A0AA97NVP8"/>